<name>A0A0B0PXD3_GOSAR</name>
<accession>A0A0B0PXD3</accession>
<dbReference type="AlphaFoldDB" id="A0A0B0PXD3"/>
<dbReference type="Proteomes" id="UP000032142">
    <property type="component" value="Unassembled WGS sequence"/>
</dbReference>
<organism evidence="1 2">
    <name type="scientific">Gossypium arboreum</name>
    <name type="common">Tree cotton</name>
    <name type="synonym">Gossypium nanking</name>
    <dbReference type="NCBI Taxonomy" id="29729"/>
    <lineage>
        <taxon>Eukaryota</taxon>
        <taxon>Viridiplantae</taxon>
        <taxon>Streptophyta</taxon>
        <taxon>Embryophyta</taxon>
        <taxon>Tracheophyta</taxon>
        <taxon>Spermatophyta</taxon>
        <taxon>Magnoliopsida</taxon>
        <taxon>eudicotyledons</taxon>
        <taxon>Gunneridae</taxon>
        <taxon>Pentapetalae</taxon>
        <taxon>rosids</taxon>
        <taxon>malvids</taxon>
        <taxon>Malvales</taxon>
        <taxon>Malvaceae</taxon>
        <taxon>Malvoideae</taxon>
        <taxon>Gossypium</taxon>
    </lineage>
</organism>
<sequence>MRYVIYVYVVLGAGLVRPTGGWVVQHVLRIPDNLCE</sequence>
<protein>
    <submittedName>
        <fullName evidence="1">Uncharacterized protein</fullName>
    </submittedName>
</protein>
<gene>
    <name evidence="1" type="ORF">F383_35521</name>
</gene>
<evidence type="ECO:0000313" key="2">
    <source>
        <dbReference type="Proteomes" id="UP000032142"/>
    </source>
</evidence>
<reference evidence="2" key="1">
    <citation type="submission" date="2014-09" db="EMBL/GenBank/DDBJ databases">
        <authorList>
            <person name="Mudge J."/>
            <person name="Ramaraj T."/>
            <person name="Lindquist I.E."/>
            <person name="Bharti A.K."/>
            <person name="Sundararajan A."/>
            <person name="Cameron C.T."/>
            <person name="Woodward J.E."/>
            <person name="May G.D."/>
            <person name="Brubaker C."/>
            <person name="Broadhvest J."/>
            <person name="Wilkins T.A."/>
        </authorList>
    </citation>
    <scope>NUCLEOTIDE SEQUENCE</scope>
    <source>
        <strain evidence="2">cv. AKA8401</strain>
    </source>
</reference>
<evidence type="ECO:0000313" key="1">
    <source>
        <dbReference type="EMBL" id="KHG29507.1"/>
    </source>
</evidence>
<keyword evidence="2" id="KW-1185">Reference proteome</keyword>
<dbReference type="EMBL" id="KN450328">
    <property type="protein sequence ID" value="KHG29507.1"/>
    <property type="molecule type" value="Genomic_DNA"/>
</dbReference>
<proteinExistence type="predicted"/>